<organism evidence="3 4">
    <name type="scientific">Dendroctonus ponderosae</name>
    <name type="common">Mountain pine beetle</name>
    <dbReference type="NCBI Taxonomy" id="77166"/>
    <lineage>
        <taxon>Eukaryota</taxon>
        <taxon>Metazoa</taxon>
        <taxon>Ecdysozoa</taxon>
        <taxon>Arthropoda</taxon>
        <taxon>Hexapoda</taxon>
        <taxon>Insecta</taxon>
        <taxon>Pterygota</taxon>
        <taxon>Neoptera</taxon>
        <taxon>Endopterygota</taxon>
        <taxon>Coleoptera</taxon>
        <taxon>Polyphaga</taxon>
        <taxon>Cucujiformia</taxon>
        <taxon>Curculionidae</taxon>
        <taxon>Scolytinae</taxon>
        <taxon>Dendroctonus</taxon>
    </lineage>
</organism>
<keyword evidence="1" id="KW-0175">Coiled coil</keyword>
<accession>A0AAR5PTL1</accession>
<name>A0AAR5PTL1_DENPD</name>
<dbReference type="EnsemblMetazoa" id="XM_019908799.1">
    <property type="protein sequence ID" value="XP_019764358.1"/>
    <property type="gene ID" value="LOC109540433"/>
</dbReference>
<feature type="compositionally biased region" description="Basic and acidic residues" evidence="2">
    <location>
        <begin position="34"/>
        <end position="48"/>
    </location>
</feature>
<dbReference type="GO" id="GO:0007005">
    <property type="term" value="P:mitochondrion organization"/>
    <property type="evidence" value="ECO:0007669"/>
    <property type="project" value="InterPro"/>
</dbReference>
<dbReference type="KEGG" id="dpa:109540433"/>
<feature type="region of interest" description="Disordered" evidence="2">
    <location>
        <begin position="31"/>
        <end position="52"/>
    </location>
</feature>
<dbReference type="GO" id="GO:0007268">
    <property type="term" value="P:chemical synaptic transmission"/>
    <property type="evidence" value="ECO:0007669"/>
    <property type="project" value="InterPro"/>
</dbReference>
<reference evidence="4" key="1">
    <citation type="journal article" date="2013" name="Genome Biol.">
        <title>Draft genome of the mountain pine beetle, Dendroctonus ponderosae Hopkins, a major forest pest.</title>
        <authorList>
            <person name="Keeling C.I."/>
            <person name="Yuen M.M."/>
            <person name="Liao N.Y."/>
            <person name="Docking T.R."/>
            <person name="Chan S.K."/>
            <person name="Taylor G.A."/>
            <person name="Palmquist D.L."/>
            <person name="Jackman S.D."/>
            <person name="Nguyen A."/>
            <person name="Li M."/>
            <person name="Henderson H."/>
            <person name="Janes J.K."/>
            <person name="Zhao Y."/>
            <person name="Pandoh P."/>
            <person name="Moore R."/>
            <person name="Sperling F.A."/>
            <person name="Huber D.P."/>
            <person name="Birol I."/>
            <person name="Jones S.J."/>
            <person name="Bohlmann J."/>
        </authorList>
    </citation>
    <scope>NUCLEOTIDE SEQUENCE</scope>
</reference>
<evidence type="ECO:0000313" key="4">
    <source>
        <dbReference type="Proteomes" id="UP000019118"/>
    </source>
</evidence>
<feature type="coiled-coil region" evidence="1">
    <location>
        <begin position="286"/>
        <end position="502"/>
    </location>
</feature>
<evidence type="ECO:0000313" key="3">
    <source>
        <dbReference type="EnsemblMetazoa" id="XP_019764358.1"/>
    </source>
</evidence>
<protein>
    <recommendedName>
        <fullName evidence="5">Centrosomal protein of 89 kDa</fullName>
    </recommendedName>
</protein>
<dbReference type="GO" id="GO:0005814">
    <property type="term" value="C:centriole"/>
    <property type="evidence" value="ECO:0007669"/>
    <property type="project" value="InterPro"/>
</dbReference>
<dbReference type="PANTHER" id="PTHR36170">
    <property type="entry name" value="CENTROSOMAL PROTEIN OF 89 KDA"/>
    <property type="match status" value="1"/>
</dbReference>
<dbReference type="Proteomes" id="UP000019118">
    <property type="component" value="Unassembled WGS sequence"/>
</dbReference>
<feature type="coiled-coil region" evidence="1">
    <location>
        <begin position="96"/>
        <end position="241"/>
    </location>
</feature>
<dbReference type="CTD" id="84902"/>
<dbReference type="GO" id="GO:0097539">
    <property type="term" value="C:ciliary transition fiber"/>
    <property type="evidence" value="ECO:0007669"/>
    <property type="project" value="TreeGrafter"/>
</dbReference>
<dbReference type="GO" id="GO:0045202">
    <property type="term" value="C:synapse"/>
    <property type="evidence" value="ECO:0007669"/>
    <property type="project" value="GOC"/>
</dbReference>
<keyword evidence="4" id="KW-1185">Reference proteome</keyword>
<dbReference type="GO" id="GO:0060271">
    <property type="term" value="P:cilium assembly"/>
    <property type="evidence" value="ECO:0007669"/>
    <property type="project" value="InterPro"/>
</dbReference>
<dbReference type="AlphaFoldDB" id="A0AAR5PTL1"/>
<evidence type="ECO:0008006" key="5">
    <source>
        <dbReference type="Google" id="ProtNLM"/>
    </source>
</evidence>
<dbReference type="GeneID" id="109540433"/>
<feature type="coiled-coil region" evidence="1">
    <location>
        <begin position="588"/>
        <end position="622"/>
    </location>
</feature>
<sequence length="636" mass="74594">MAQSAVKKAQLIFAKLQIFTMISSEMPMVKPRRKYEEVPVHKPERDKQTQPVKLKKTYSANFSPKTLCNPDHASSKKISEVIIEIPEKDPSSRPSKRNLSREIERLTQDNEQISGKFAELEDLSVKKILKLKEKVGNLQNINSDLLKENESLRHHYQELQKAYEEAYNQLELSKVCKRCQQLEAQLEAAIQENQALSKRNVDVSQDLEMLKTVVFRLNAQLERYQEKLRKHNISIEKYSQLHPQKSSTNQYRETEIINILSEDHQNHRHTPVSWGPVNSHTLGPLLDAYQDTINEKDEIIQNYELNLASFTGKMKEVIEENENLYKKLTEDERCGSKLGKRLEQVSAELKATKDQNDALIKKCAIKQDKIEEILKVYETKVDQMKRDYQLVHDEYIKLRTENASLKEKITSLANVQEDFQNERQKYIPIAVHTASVNECKKWYEELKHQYEVERSKLQENIESQARWMDEMKKVKEAAEDRVVKLEKELKKSESKQLDLEHVLNEVQLSRSACRKQLHKAMGFAKDMVAEQETLLRALNQRQLENRAVKKIGSEMACRMDSLKSQLKDVQKSAWEEFTTVEQRIQKQAELIETMKDEHRTEIDNLQQIIDEQQQKLAKQNKHLPTSHFQLFKEKYK</sequence>
<evidence type="ECO:0000256" key="1">
    <source>
        <dbReference type="SAM" id="Coils"/>
    </source>
</evidence>
<dbReference type="InterPro" id="IPR033545">
    <property type="entry name" value="CEP89"/>
</dbReference>
<reference evidence="3" key="2">
    <citation type="submission" date="2024-08" db="UniProtKB">
        <authorList>
            <consortium name="EnsemblMetazoa"/>
        </authorList>
    </citation>
    <scope>IDENTIFICATION</scope>
</reference>
<dbReference type="PANTHER" id="PTHR36170:SF1">
    <property type="entry name" value="CENTROSOMAL PROTEIN OF 89 KDA"/>
    <property type="match status" value="1"/>
</dbReference>
<evidence type="ECO:0000256" key="2">
    <source>
        <dbReference type="SAM" id="MobiDB-lite"/>
    </source>
</evidence>
<proteinExistence type="predicted"/>